<proteinExistence type="predicted"/>
<dbReference type="Pfam" id="PF04294">
    <property type="entry name" value="VanW"/>
    <property type="match status" value="1"/>
</dbReference>
<keyword evidence="3" id="KW-1185">Reference proteome</keyword>
<dbReference type="Pfam" id="PF12229">
    <property type="entry name" value="PG_binding_4"/>
    <property type="match status" value="2"/>
</dbReference>
<feature type="domain" description="YoaR-like putative peptidoglycan binding" evidence="1">
    <location>
        <begin position="69"/>
        <end position="169"/>
    </location>
</feature>
<dbReference type="InterPro" id="IPR007391">
    <property type="entry name" value="Vancomycin_resist_VanW"/>
</dbReference>
<sequence length="563" mass="61311">MYLVPIAFVVATPLVWAYSMQDSERIEKKVQVGSLDLSEKTFAEAIAALKAAPLKAPVVTVKLADQIFSVPATRLGWTLDYESTAKTAFDLGQQRTTFERVQYRFGWKKDVQTADWVVTVKPDVLKKQLESWSRTLDGKPVPARAIFSNGKYIIQADKPGQAADVTAVLNTYTGNPALTSLEIPVKTMRAAVTRESIKPLIDQANLVLRPITVVGITPAKKERTGTLGVNTVADLFWVRSDKLELDPKGIQRAIQKLDALIGQPALNASFRFSKGQIKAVPEKTGYSVDQKAAFEALSNMVLKPEMIQVEVPLKVQEPTLTLADLPDPRNLKLISSGTSTFKGSSRERSTNVKVAAGALDGHVIAPDEVFSFNNAIGDISPENGYVGALVISGGRTVEGVGGGVCQVSTTTFRSMYKAGLPIVERNQHAYWVHWYAPQMGFEAAVYQPGVDLKMKNDTGAPILVRTITDMAKGTLTVNLYGVPVKRKVTISDATILSRTPHPASKTIYDASLAPGQMKQVDWAVDGYNVQVTRTITDGKGTRKDTISSNYKPWQAVYAVGPAR</sequence>
<dbReference type="EMBL" id="BMOD01000001">
    <property type="protein sequence ID" value="GGJ21034.1"/>
    <property type="molecule type" value="Genomic_DNA"/>
</dbReference>
<organism evidence="2 3">
    <name type="scientific">Deinococcus roseus</name>
    <dbReference type="NCBI Taxonomy" id="392414"/>
    <lineage>
        <taxon>Bacteria</taxon>
        <taxon>Thermotogati</taxon>
        <taxon>Deinococcota</taxon>
        <taxon>Deinococci</taxon>
        <taxon>Deinococcales</taxon>
        <taxon>Deinococcaceae</taxon>
        <taxon>Deinococcus</taxon>
    </lineage>
</organism>
<dbReference type="PANTHER" id="PTHR35788">
    <property type="entry name" value="EXPORTED PROTEIN-RELATED"/>
    <property type="match status" value="1"/>
</dbReference>
<dbReference type="Proteomes" id="UP000632222">
    <property type="component" value="Unassembled WGS sequence"/>
</dbReference>
<feature type="domain" description="YoaR-like putative peptidoglycan binding" evidence="1">
    <location>
        <begin position="243"/>
        <end position="303"/>
    </location>
</feature>
<dbReference type="InterPro" id="IPR052913">
    <property type="entry name" value="Glycopeptide_resist_protein"/>
</dbReference>
<comment type="caution">
    <text evidence="2">The sequence shown here is derived from an EMBL/GenBank/DDBJ whole genome shotgun (WGS) entry which is preliminary data.</text>
</comment>
<reference evidence="3" key="1">
    <citation type="journal article" date="2019" name="Int. J. Syst. Evol. Microbiol.">
        <title>The Global Catalogue of Microorganisms (GCM) 10K type strain sequencing project: providing services to taxonomists for standard genome sequencing and annotation.</title>
        <authorList>
            <consortium name="The Broad Institute Genomics Platform"/>
            <consortium name="The Broad Institute Genome Sequencing Center for Infectious Disease"/>
            <person name="Wu L."/>
            <person name="Ma J."/>
        </authorList>
    </citation>
    <scope>NUCLEOTIDE SEQUENCE [LARGE SCALE GENOMIC DNA]</scope>
    <source>
        <strain evidence="3">JCM 14370</strain>
    </source>
</reference>
<dbReference type="PANTHER" id="PTHR35788:SF1">
    <property type="entry name" value="EXPORTED PROTEIN"/>
    <property type="match status" value="1"/>
</dbReference>
<accession>A0ABQ2CVP8</accession>
<evidence type="ECO:0000313" key="3">
    <source>
        <dbReference type="Proteomes" id="UP000632222"/>
    </source>
</evidence>
<name>A0ABQ2CVP8_9DEIO</name>
<evidence type="ECO:0000313" key="2">
    <source>
        <dbReference type="EMBL" id="GGJ21034.1"/>
    </source>
</evidence>
<evidence type="ECO:0000259" key="1">
    <source>
        <dbReference type="Pfam" id="PF12229"/>
    </source>
</evidence>
<gene>
    <name evidence="2" type="ORF">GCM10008938_04020</name>
</gene>
<protein>
    <recommendedName>
        <fullName evidence="1">YoaR-like putative peptidoglycan binding domain-containing protein</fullName>
    </recommendedName>
</protein>
<dbReference type="InterPro" id="IPR022029">
    <property type="entry name" value="YoaR-like_PG-bd"/>
</dbReference>